<dbReference type="Gene3D" id="3.30.40.10">
    <property type="entry name" value="Zinc/RING finger domain, C3HC4 (zinc finger)"/>
    <property type="match status" value="2"/>
</dbReference>
<feature type="compositionally biased region" description="Low complexity" evidence="5">
    <location>
        <begin position="808"/>
        <end position="830"/>
    </location>
</feature>
<keyword evidence="8" id="KW-1185">Reference proteome</keyword>
<proteinExistence type="predicted"/>
<dbReference type="EMBL" id="ML178836">
    <property type="protein sequence ID" value="TFK98982.1"/>
    <property type="molecule type" value="Genomic_DNA"/>
</dbReference>
<evidence type="ECO:0000256" key="2">
    <source>
        <dbReference type="ARBA" id="ARBA00022771"/>
    </source>
</evidence>
<evidence type="ECO:0000259" key="6">
    <source>
        <dbReference type="PROSITE" id="PS50016"/>
    </source>
</evidence>
<feature type="compositionally biased region" description="Basic and acidic residues" evidence="5">
    <location>
        <begin position="193"/>
        <end position="208"/>
    </location>
</feature>
<dbReference type="PROSITE" id="PS01359">
    <property type="entry name" value="ZF_PHD_1"/>
    <property type="match status" value="1"/>
</dbReference>
<feature type="region of interest" description="Disordered" evidence="5">
    <location>
        <begin position="167"/>
        <end position="208"/>
    </location>
</feature>
<feature type="region of interest" description="Disordered" evidence="5">
    <location>
        <begin position="377"/>
        <end position="397"/>
    </location>
</feature>
<protein>
    <recommendedName>
        <fullName evidence="6">PHD-type domain-containing protein</fullName>
    </recommendedName>
</protein>
<evidence type="ECO:0000256" key="1">
    <source>
        <dbReference type="ARBA" id="ARBA00022723"/>
    </source>
</evidence>
<dbReference type="AlphaFoldDB" id="A0A5C3QAE0"/>
<evidence type="ECO:0000256" key="5">
    <source>
        <dbReference type="SAM" id="MobiDB-lite"/>
    </source>
</evidence>
<feature type="domain" description="PHD-type" evidence="6">
    <location>
        <begin position="232"/>
        <end position="283"/>
    </location>
</feature>
<gene>
    <name evidence="7" type="ORF">BDV98DRAFT_595325</name>
</gene>
<dbReference type="PANTHER" id="PTHR47636">
    <property type="entry name" value="TRANSCRIPTIONAL REGULATORY PROTEIN RCO1"/>
    <property type="match status" value="1"/>
</dbReference>
<keyword evidence="1" id="KW-0479">Metal-binding</keyword>
<reference evidence="7 8" key="1">
    <citation type="journal article" date="2019" name="Nat. Ecol. Evol.">
        <title>Megaphylogeny resolves global patterns of mushroom evolution.</title>
        <authorList>
            <person name="Varga T."/>
            <person name="Krizsan K."/>
            <person name="Foldi C."/>
            <person name="Dima B."/>
            <person name="Sanchez-Garcia M."/>
            <person name="Sanchez-Ramirez S."/>
            <person name="Szollosi G.J."/>
            <person name="Szarkandi J.G."/>
            <person name="Papp V."/>
            <person name="Albert L."/>
            <person name="Andreopoulos W."/>
            <person name="Angelini C."/>
            <person name="Antonin V."/>
            <person name="Barry K.W."/>
            <person name="Bougher N.L."/>
            <person name="Buchanan P."/>
            <person name="Buyck B."/>
            <person name="Bense V."/>
            <person name="Catcheside P."/>
            <person name="Chovatia M."/>
            <person name="Cooper J."/>
            <person name="Damon W."/>
            <person name="Desjardin D."/>
            <person name="Finy P."/>
            <person name="Geml J."/>
            <person name="Haridas S."/>
            <person name="Hughes K."/>
            <person name="Justo A."/>
            <person name="Karasinski D."/>
            <person name="Kautmanova I."/>
            <person name="Kiss B."/>
            <person name="Kocsube S."/>
            <person name="Kotiranta H."/>
            <person name="LaButti K.M."/>
            <person name="Lechner B.E."/>
            <person name="Liimatainen K."/>
            <person name="Lipzen A."/>
            <person name="Lukacs Z."/>
            <person name="Mihaltcheva S."/>
            <person name="Morgado L.N."/>
            <person name="Niskanen T."/>
            <person name="Noordeloos M.E."/>
            <person name="Ohm R.A."/>
            <person name="Ortiz-Santana B."/>
            <person name="Ovrebo C."/>
            <person name="Racz N."/>
            <person name="Riley R."/>
            <person name="Savchenko A."/>
            <person name="Shiryaev A."/>
            <person name="Soop K."/>
            <person name="Spirin V."/>
            <person name="Szebenyi C."/>
            <person name="Tomsovsky M."/>
            <person name="Tulloss R.E."/>
            <person name="Uehling J."/>
            <person name="Grigoriev I.V."/>
            <person name="Vagvolgyi C."/>
            <person name="Papp T."/>
            <person name="Martin F.M."/>
            <person name="Miettinen O."/>
            <person name="Hibbett D.S."/>
            <person name="Nagy L.G."/>
        </authorList>
    </citation>
    <scope>NUCLEOTIDE SEQUENCE [LARGE SCALE GENOMIC DNA]</scope>
    <source>
        <strain evidence="7 8">CBS 309.79</strain>
    </source>
</reference>
<dbReference type="GO" id="GO:0006357">
    <property type="term" value="P:regulation of transcription by RNA polymerase II"/>
    <property type="evidence" value="ECO:0007669"/>
    <property type="project" value="TreeGrafter"/>
</dbReference>
<evidence type="ECO:0000313" key="8">
    <source>
        <dbReference type="Proteomes" id="UP000305067"/>
    </source>
</evidence>
<feature type="region of interest" description="Disordered" evidence="5">
    <location>
        <begin position="614"/>
        <end position="848"/>
    </location>
</feature>
<evidence type="ECO:0000313" key="7">
    <source>
        <dbReference type="EMBL" id="TFK98982.1"/>
    </source>
</evidence>
<dbReference type="SMART" id="SM00249">
    <property type="entry name" value="PHD"/>
    <property type="match status" value="2"/>
</dbReference>
<dbReference type="CDD" id="cd15534">
    <property type="entry name" value="PHD2_PHF12_Rco1"/>
    <property type="match status" value="1"/>
</dbReference>
<dbReference type="InterPro" id="IPR011011">
    <property type="entry name" value="Znf_FYVE_PHD"/>
</dbReference>
<dbReference type="InterPro" id="IPR052819">
    <property type="entry name" value="Chromatin_regulatory_protein"/>
</dbReference>
<dbReference type="InterPro" id="IPR019787">
    <property type="entry name" value="Znf_PHD-finger"/>
</dbReference>
<feature type="compositionally biased region" description="Polar residues" evidence="5">
    <location>
        <begin position="623"/>
        <end position="647"/>
    </location>
</feature>
<feature type="region of interest" description="Disordered" evidence="5">
    <location>
        <begin position="93"/>
        <end position="132"/>
    </location>
</feature>
<keyword evidence="2 4" id="KW-0863">Zinc-finger</keyword>
<dbReference type="Pfam" id="PF00628">
    <property type="entry name" value="PHD"/>
    <property type="match status" value="2"/>
</dbReference>
<dbReference type="PANTHER" id="PTHR47636:SF1">
    <property type="entry name" value="TRANSCRIPTIONAL REGULATORY PROTEIN RCO1"/>
    <property type="match status" value="1"/>
</dbReference>
<dbReference type="PROSITE" id="PS50016">
    <property type="entry name" value="ZF_PHD_2"/>
    <property type="match status" value="1"/>
</dbReference>
<evidence type="ECO:0000256" key="4">
    <source>
        <dbReference type="PROSITE-ProRule" id="PRU00146"/>
    </source>
</evidence>
<feature type="compositionally biased region" description="Low complexity" evidence="5">
    <location>
        <begin position="664"/>
        <end position="680"/>
    </location>
</feature>
<dbReference type="InterPro" id="IPR013083">
    <property type="entry name" value="Znf_RING/FYVE/PHD"/>
</dbReference>
<keyword evidence="3" id="KW-0862">Zinc</keyword>
<evidence type="ECO:0000256" key="3">
    <source>
        <dbReference type="ARBA" id="ARBA00022833"/>
    </source>
</evidence>
<organism evidence="7 8">
    <name type="scientific">Pterulicium gracile</name>
    <dbReference type="NCBI Taxonomy" id="1884261"/>
    <lineage>
        <taxon>Eukaryota</taxon>
        <taxon>Fungi</taxon>
        <taxon>Dikarya</taxon>
        <taxon>Basidiomycota</taxon>
        <taxon>Agaricomycotina</taxon>
        <taxon>Agaricomycetes</taxon>
        <taxon>Agaricomycetidae</taxon>
        <taxon>Agaricales</taxon>
        <taxon>Pleurotineae</taxon>
        <taxon>Pterulaceae</taxon>
        <taxon>Pterulicium</taxon>
    </lineage>
</organism>
<dbReference type="Proteomes" id="UP000305067">
    <property type="component" value="Unassembled WGS sequence"/>
</dbReference>
<accession>A0A5C3QAE0</accession>
<dbReference type="InterPro" id="IPR001965">
    <property type="entry name" value="Znf_PHD"/>
</dbReference>
<dbReference type="OrthoDB" id="5876363at2759"/>
<feature type="compositionally biased region" description="Basic and acidic residues" evidence="5">
    <location>
        <begin position="101"/>
        <end position="114"/>
    </location>
</feature>
<dbReference type="GO" id="GO:0008270">
    <property type="term" value="F:zinc ion binding"/>
    <property type="evidence" value="ECO:0007669"/>
    <property type="project" value="UniProtKB-KW"/>
</dbReference>
<name>A0A5C3QAE0_9AGAR</name>
<sequence length="848" mass="90341">MAASNSFIASYLLPPSTPVVHPSHLEGDPLLATEILPGPPSLVSIQQRAGDANAKKPAAAAAAVGHSYLPASDPGTTYVSPFGAVVSGSTGLVTPANEPVDGPRPKRARIDKGRVQRTQRKGLASQNTGALASTSSLQLSLASPLIVDSEQDPLLVEDDIMAVDSRANSAGNEAVEESASSGKTQRSSRKRDKGKEKERGDGGDGIRIKEEPRTISLAGLPLDEQALSQANEDHCSACRSIGALVYCDGCPRAFHFRCLDPPMDASDIPGGDSRWFCPACDIRKNPSPKPPPSLFAPLLNLAQTSFPLEFELPDDIRTFFKDVVSAPNGVYVDGSEIRQARLNRFGLIDERDITKLKDRNGDPVLCFRCGKSALPTGAGSPAPPLGEASTGPTRRSTRISQQVEEMNGIISCDHCDLHFHIDCLSPPLATLPPLGKKWMCPNHVEQITGLTLRIPKLNAPPIEITKSGKFNNGNIEVSHPQFPASQYGKVAAEEVNINGRKYRVPERVIQLDFWEKLGRGNEYKEVLEPKSAMVEPMEISSSCSSPLTSLSELSDIEERDTFMGSASPLDDRGAAEVLFGLRSLRIGNPRHHRRMATIGTQTETVPPTHPVLANATHARPQRSKNTTPAISTPIFTTTTNDQAQSVSAVIPRKTNGPTGKRKVAGASKAAGTSASASAKPAPAPKKAKAVAAASTSDRELRRSSRKRGGDANGPVVVKTEEVDEPTLSQSLSAPPKSPVRPTRLTKTSSSANLAPEETQSASSSSRWLKRKLSATEEATYPCESGARSPTSDSNNRERRKIARTPSWAAVNGTSASANGAGSAPSPSTPTLKIRLPRLLNMSPAKQAE</sequence>
<dbReference type="GO" id="GO:0032221">
    <property type="term" value="C:Rpd3S complex"/>
    <property type="evidence" value="ECO:0007669"/>
    <property type="project" value="TreeGrafter"/>
</dbReference>
<dbReference type="InterPro" id="IPR019786">
    <property type="entry name" value="Zinc_finger_PHD-type_CS"/>
</dbReference>
<dbReference type="STRING" id="1884261.A0A5C3QAE0"/>
<dbReference type="SUPFAM" id="SSF57903">
    <property type="entry name" value="FYVE/PHD zinc finger"/>
    <property type="match status" value="2"/>
</dbReference>